<dbReference type="SUPFAM" id="SSF46565">
    <property type="entry name" value="Chaperone J-domain"/>
    <property type="match status" value="1"/>
</dbReference>
<keyword evidence="2" id="KW-1185">Reference proteome</keyword>
<gene>
    <name evidence="1" type="ORF">PDMSB3_1997</name>
</gene>
<evidence type="ECO:0000313" key="2">
    <source>
        <dbReference type="Proteomes" id="UP000325811"/>
    </source>
</evidence>
<proteinExistence type="predicted"/>
<dbReference type="InterPro" id="IPR036869">
    <property type="entry name" value="J_dom_sf"/>
</dbReference>
<accession>A0A5Q4ZBR8</accession>
<dbReference type="RefSeq" id="WP_165185846.1">
    <property type="nucleotide sequence ID" value="NZ_LR699553.1"/>
</dbReference>
<keyword evidence="1" id="KW-0346">Stress response</keyword>
<reference evidence="1 2" key="1">
    <citation type="submission" date="2019-08" db="EMBL/GenBank/DDBJ databases">
        <authorList>
            <person name="Herpell B J."/>
        </authorList>
    </citation>
    <scope>NUCLEOTIDE SEQUENCE [LARGE SCALE GENOMIC DNA]</scope>
    <source>
        <strain evidence="2">Msb3</strain>
    </source>
</reference>
<protein>
    <submittedName>
        <fullName evidence="1">Putative DnaJ-class molecular chaperone withC-terminal Zn finger domain, heat shock protein</fullName>
    </submittedName>
</protein>
<dbReference type="AlphaFoldDB" id="A0A5Q4ZBR8"/>
<organism evidence="1 2">
    <name type="scientific">Paraburkholderia dioscoreae</name>
    <dbReference type="NCBI Taxonomy" id="2604047"/>
    <lineage>
        <taxon>Bacteria</taxon>
        <taxon>Pseudomonadati</taxon>
        <taxon>Pseudomonadota</taxon>
        <taxon>Betaproteobacteria</taxon>
        <taxon>Burkholderiales</taxon>
        <taxon>Burkholderiaceae</taxon>
        <taxon>Paraburkholderia</taxon>
    </lineage>
</organism>
<name>A0A5Q4ZBR8_9BURK</name>
<dbReference type="EMBL" id="LR699553">
    <property type="protein sequence ID" value="VVD28453.1"/>
    <property type="molecule type" value="Genomic_DNA"/>
</dbReference>
<dbReference type="Proteomes" id="UP000325811">
    <property type="component" value="Chromosome I"/>
</dbReference>
<dbReference type="Gene3D" id="1.10.287.110">
    <property type="entry name" value="DnaJ domain"/>
    <property type="match status" value="1"/>
</dbReference>
<evidence type="ECO:0000313" key="1">
    <source>
        <dbReference type="EMBL" id="VVD28453.1"/>
    </source>
</evidence>
<sequence length="204" mass="22779">MIAAYPLQWPEGWPRTKSYLQKNGRFKHDGRWITVFAACDRVLVELDRLGIKRDDIVISTNLKTRLDGMPRSDQREPDDHGAAVYWETNKGVRRVMAIDRYETVADNIAAIAATLEAMRAIDRHGGAQILDRAFTGFSALPPPAAARHWREVIGVPSTVRDMPSVRIAFRRRAAEVHPDKGGTHEAMAELNVALAAAERELNGS</sequence>
<dbReference type="KEGG" id="pdio:PDMSB3_1997"/>